<dbReference type="Gene3D" id="3.30.379.10">
    <property type="entry name" value="Chitobiase/beta-hexosaminidase domain 2-like"/>
    <property type="match status" value="1"/>
</dbReference>
<dbReference type="PANTHER" id="PTHR22600">
    <property type="entry name" value="BETA-HEXOSAMINIDASE"/>
    <property type="match status" value="1"/>
</dbReference>
<keyword evidence="5" id="KW-0326">Glycosidase</keyword>
<dbReference type="InterPro" id="IPR015883">
    <property type="entry name" value="Glyco_hydro_20_cat"/>
</dbReference>
<evidence type="ECO:0000256" key="6">
    <source>
        <dbReference type="PIRSR" id="PIRSR625705-1"/>
    </source>
</evidence>
<dbReference type="InterPro" id="IPR015882">
    <property type="entry name" value="HEX_bac_N"/>
</dbReference>
<dbReference type="PANTHER" id="PTHR22600:SF57">
    <property type="entry name" value="BETA-N-ACETYLHEXOSAMINIDASE"/>
    <property type="match status" value="1"/>
</dbReference>
<gene>
    <name evidence="9" type="ORF">Ssi02_32790</name>
</gene>
<evidence type="ECO:0000256" key="1">
    <source>
        <dbReference type="ARBA" id="ARBA00001231"/>
    </source>
</evidence>
<dbReference type="GO" id="GO:0005975">
    <property type="term" value="P:carbohydrate metabolic process"/>
    <property type="evidence" value="ECO:0007669"/>
    <property type="project" value="InterPro"/>
</dbReference>
<accession>A0A919V724</accession>
<dbReference type="EC" id="3.2.1.52" evidence="3"/>
<dbReference type="GO" id="GO:0030203">
    <property type="term" value="P:glycosaminoglycan metabolic process"/>
    <property type="evidence" value="ECO:0007669"/>
    <property type="project" value="TreeGrafter"/>
</dbReference>
<sequence length="478" mass="52303">MVIPQPSSLSYEGRPFTLTPDVAISAGAHIDTAIVHNLAKAVEEVTGKPPRLGEGGAITLELPGDTYDLGVEGYELTVAEGGVKLGAVSPRGLFYAVQTLRQLLPEPGTAKPITLPGMKIRDKPRYGWRGAMLDVARHFFPVQDVKRYIDHIAAYKMNILHLHLTDDQGWRLEIEGWPRLTEVGGRTAVGGGEGGFYTAEDYREIVAYARERFVEVVPEIDVPGHTNAALAAYAELNCDGKPREPYTGIEVGFSSLCLGSPATDRFLADVVRTVAGLTPGPYIHIGGDEADATPPDDYRKFIEKVQKLVRANGKSMVGWQEIAAVPPAEDTLTQYWRSNVAPDDPLATVRNGGKLIMSPADKTYIAMKYDPSTRLGFTWAGYIEVRDAYDWDPAATIDGVTDKNIVGVESALWTETLSTMDELELFTFPRLPALAEVAWSPQASRDFAGFAVRLAAHGPRWTRLGIDFHRSPQIPWAS</sequence>
<dbReference type="InterPro" id="IPR029018">
    <property type="entry name" value="Hex-like_dom2"/>
</dbReference>
<evidence type="ECO:0000256" key="4">
    <source>
        <dbReference type="ARBA" id="ARBA00022801"/>
    </source>
</evidence>
<dbReference type="CDD" id="cd06568">
    <property type="entry name" value="GH20_SpHex_like"/>
    <property type="match status" value="1"/>
</dbReference>
<feature type="domain" description="Beta-hexosaminidase bacterial type N-terminal" evidence="8">
    <location>
        <begin position="2"/>
        <end position="122"/>
    </location>
</feature>
<evidence type="ECO:0000313" key="9">
    <source>
        <dbReference type="EMBL" id="GII93048.1"/>
    </source>
</evidence>
<evidence type="ECO:0000256" key="2">
    <source>
        <dbReference type="ARBA" id="ARBA00006285"/>
    </source>
</evidence>
<organism evidence="9 10">
    <name type="scientific">Sinosporangium siamense</name>
    <dbReference type="NCBI Taxonomy" id="1367973"/>
    <lineage>
        <taxon>Bacteria</taxon>
        <taxon>Bacillati</taxon>
        <taxon>Actinomycetota</taxon>
        <taxon>Actinomycetes</taxon>
        <taxon>Streptosporangiales</taxon>
        <taxon>Streptosporangiaceae</taxon>
        <taxon>Sinosporangium</taxon>
    </lineage>
</organism>
<comment type="similarity">
    <text evidence="2">Belongs to the glycosyl hydrolase 20 family.</text>
</comment>
<keyword evidence="10" id="KW-1185">Reference proteome</keyword>
<proteinExistence type="inferred from homology"/>
<dbReference type="AlphaFoldDB" id="A0A919V724"/>
<dbReference type="Gene3D" id="3.20.20.80">
    <property type="entry name" value="Glycosidases"/>
    <property type="match status" value="1"/>
</dbReference>
<dbReference type="GO" id="GO:0016020">
    <property type="term" value="C:membrane"/>
    <property type="evidence" value="ECO:0007669"/>
    <property type="project" value="TreeGrafter"/>
</dbReference>
<dbReference type="Pfam" id="PF02838">
    <property type="entry name" value="Glyco_hydro_20b"/>
    <property type="match status" value="1"/>
</dbReference>
<dbReference type="Proteomes" id="UP000606172">
    <property type="component" value="Unassembled WGS sequence"/>
</dbReference>
<comment type="caution">
    <text evidence="9">The sequence shown here is derived from an EMBL/GenBank/DDBJ whole genome shotgun (WGS) entry which is preliminary data.</text>
</comment>
<keyword evidence="4" id="KW-0378">Hydrolase</keyword>
<dbReference type="EMBL" id="BOOW01000020">
    <property type="protein sequence ID" value="GII93048.1"/>
    <property type="molecule type" value="Genomic_DNA"/>
</dbReference>
<evidence type="ECO:0000259" key="7">
    <source>
        <dbReference type="Pfam" id="PF00728"/>
    </source>
</evidence>
<dbReference type="PRINTS" id="PR00738">
    <property type="entry name" value="GLHYDRLASE20"/>
</dbReference>
<evidence type="ECO:0000259" key="8">
    <source>
        <dbReference type="Pfam" id="PF02838"/>
    </source>
</evidence>
<protein>
    <recommendedName>
        <fullName evidence="3">beta-N-acetylhexosaminidase</fullName>
        <ecNumber evidence="3">3.2.1.52</ecNumber>
    </recommendedName>
</protein>
<reference evidence="9" key="1">
    <citation type="submission" date="2021-01" db="EMBL/GenBank/DDBJ databases">
        <title>Whole genome shotgun sequence of Sinosporangium siamense NBRC 109515.</title>
        <authorList>
            <person name="Komaki H."/>
            <person name="Tamura T."/>
        </authorList>
    </citation>
    <scope>NUCLEOTIDE SEQUENCE</scope>
    <source>
        <strain evidence="9">NBRC 109515</strain>
    </source>
</reference>
<dbReference type="SUPFAM" id="SSF51445">
    <property type="entry name" value="(Trans)glycosidases"/>
    <property type="match status" value="1"/>
</dbReference>
<dbReference type="GO" id="GO:0004563">
    <property type="term" value="F:beta-N-acetylhexosaminidase activity"/>
    <property type="evidence" value="ECO:0007669"/>
    <property type="project" value="UniProtKB-EC"/>
</dbReference>
<comment type="catalytic activity">
    <reaction evidence="1">
        <text>Hydrolysis of terminal non-reducing N-acetyl-D-hexosamine residues in N-acetyl-beta-D-hexosaminides.</text>
        <dbReference type="EC" id="3.2.1.52"/>
    </reaction>
</comment>
<dbReference type="InterPro" id="IPR017853">
    <property type="entry name" value="GH"/>
</dbReference>
<feature type="domain" description="Glycoside hydrolase family 20 catalytic" evidence="7">
    <location>
        <begin position="126"/>
        <end position="441"/>
    </location>
</feature>
<evidence type="ECO:0000313" key="10">
    <source>
        <dbReference type="Proteomes" id="UP000606172"/>
    </source>
</evidence>
<evidence type="ECO:0000256" key="5">
    <source>
        <dbReference type="ARBA" id="ARBA00023295"/>
    </source>
</evidence>
<dbReference type="InterPro" id="IPR025705">
    <property type="entry name" value="Beta_hexosaminidase_sua/sub"/>
</dbReference>
<evidence type="ECO:0000256" key="3">
    <source>
        <dbReference type="ARBA" id="ARBA00012663"/>
    </source>
</evidence>
<dbReference type="SUPFAM" id="SSF55545">
    <property type="entry name" value="beta-N-acetylhexosaminidase-like domain"/>
    <property type="match status" value="1"/>
</dbReference>
<dbReference type="Pfam" id="PF00728">
    <property type="entry name" value="Glyco_hydro_20"/>
    <property type="match status" value="1"/>
</dbReference>
<name>A0A919V724_9ACTN</name>
<feature type="active site" description="Proton donor" evidence="6">
    <location>
        <position position="289"/>
    </location>
</feature>